<dbReference type="PANTHER" id="PTHR11254:SF440">
    <property type="entry name" value="E3 UBIQUITIN-PROTEIN LIGASE NEDD-4"/>
    <property type="match status" value="1"/>
</dbReference>
<organism evidence="9 10">
    <name type="scientific">Achlya hypogyna</name>
    <name type="common">Oomycete</name>
    <name type="synonym">Protoachlya hypogyna</name>
    <dbReference type="NCBI Taxonomy" id="1202772"/>
    <lineage>
        <taxon>Eukaryota</taxon>
        <taxon>Sar</taxon>
        <taxon>Stramenopiles</taxon>
        <taxon>Oomycota</taxon>
        <taxon>Saprolegniomycetes</taxon>
        <taxon>Saprolegniales</taxon>
        <taxon>Achlyaceae</taxon>
        <taxon>Achlya</taxon>
    </lineage>
</organism>
<dbReference type="Pfam" id="PF00632">
    <property type="entry name" value="HECT"/>
    <property type="match status" value="1"/>
</dbReference>
<keyword evidence="5 6" id="KW-0833">Ubl conjugation pathway</keyword>
<feature type="compositionally biased region" description="Basic and acidic residues" evidence="7">
    <location>
        <begin position="28"/>
        <end position="38"/>
    </location>
</feature>
<comment type="pathway">
    <text evidence="2">Protein modification; protein ubiquitination.</text>
</comment>
<evidence type="ECO:0000256" key="4">
    <source>
        <dbReference type="ARBA" id="ARBA00022679"/>
    </source>
</evidence>
<dbReference type="Proteomes" id="UP000243579">
    <property type="component" value="Unassembled WGS sequence"/>
</dbReference>
<keyword evidence="10" id="KW-1185">Reference proteome</keyword>
<dbReference type="InterPro" id="IPR050409">
    <property type="entry name" value="E3_ubiq-protein_ligase"/>
</dbReference>
<dbReference type="EMBL" id="JNBR01001935">
    <property type="protein sequence ID" value="OQR84110.1"/>
    <property type="molecule type" value="Genomic_DNA"/>
</dbReference>
<feature type="region of interest" description="Disordered" evidence="7">
    <location>
        <begin position="1076"/>
        <end position="1142"/>
    </location>
</feature>
<evidence type="ECO:0000256" key="7">
    <source>
        <dbReference type="SAM" id="MobiDB-lite"/>
    </source>
</evidence>
<accession>A0A1V9YEH2</accession>
<evidence type="ECO:0000256" key="6">
    <source>
        <dbReference type="PROSITE-ProRule" id="PRU00104"/>
    </source>
</evidence>
<dbReference type="OrthoDB" id="423283at2759"/>
<reference evidence="9 10" key="1">
    <citation type="journal article" date="2014" name="Genome Biol. Evol.">
        <title>The secreted proteins of Achlya hypogyna and Thraustotheca clavata identify the ancestral oomycete secretome and reveal gene acquisitions by horizontal gene transfer.</title>
        <authorList>
            <person name="Misner I."/>
            <person name="Blouin N."/>
            <person name="Leonard G."/>
            <person name="Richards T.A."/>
            <person name="Lane C.E."/>
        </authorList>
    </citation>
    <scope>NUCLEOTIDE SEQUENCE [LARGE SCALE GENOMIC DNA]</scope>
    <source>
        <strain evidence="9 10">ATCC 48635</strain>
    </source>
</reference>
<proteinExistence type="predicted"/>
<dbReference type="GO" id="GO:0016567">
    <property type="term" value="P:protein ubiquitination"/>
    <property type="evidence" value="ECO:0007669"/>
    <property type="project" value="TreeGrafter"/>
</dbReference>
<dbReference type="InterPro" id="IPR000569">
    <property type="entry name" value="HECT_dom"/>
</dbReference>
<sequence length="1142" mass="123500">MTTPSRERTARRLLTHQPPVGSSAAKRLMYEKQREDGWNNHVADPLPRLPASSKAPAPRPPPKERLFSEYPPPRARKSLPRKSPPTLRLQPLSPRVPATPPDAGDVLRLKAIAAIEYRDNIIQQLHTLLADVPESPSRRRGPKKAAGLSTSQRDTILGVLREMTMELQMAGIRVVEAIVAWMLCVGKSAPTPPVFRWHDANYLVRMHGDLDFLGDALAERGLGAAVGGKSTTGNPLLIEPNQRLGRVWAAHAIVAEMVELASPSKTSRPPDALELLPDNQATSPPKEAACARQDADGCLPDEGETDGWTAGEGQVDAKINDGVVDGNRCPRDHDGAAASIGVDESPRGSNEEEREHGAAEPVGDLESSERKSAMAWSDGVEMTGADIAKNAPSGEAKDREDDDDQSYGDDDFDAHESSADGNADLEPGDARTTQAPTNDTATDGDDTALQWRAAWLEAGLPLATVDAVAAVCCGTTDASFLADAETRAVLPVLATAVATTLPPGDRASIVAFLVRLVDEATTPVVARLQSLLERVMSPDDVDDVLDALREATDRLWADEDAVHIALLLLQQLHAAQMPLPSSPTVSQLLRLVFPYLMAAPRDALSELCRACLSALDPVAVPVPLWDASAKLVVLFAAAETRELTRTKFVVDRRDVMASTTAALCTVERTWTWLFPYFASPVGEKFVLEQRVEAGEGRGPLKEWVALLSTAWATPFTQLPVTTAAISVAGRRVEGEGVAIGVQLGWHVLLDGTEYTVVGIEPGAVSIDPPWPSAAMVVDAVWRAPRTPLFVYVQASESHWLNEHTVPGAESCDALGLVGFVLAMALLHQTPLALRLHPAVFRCLLYEAAPDRTLFEAVDPSLAAAWATLGGLADFSALLKLEGLPPETTVDAYVGQLVQDKAAAVEWQLNELRRGFYHAIPAAFSVCGFTGAELHELLCGPPASDNFDLRDVFKVVEDDALVGCRPMHDAFWRVVDEFSATEKRALIKFVTGIDKLPLPQTEILRLDMPWPVATSHEKKLVLLRLPQAHTCENTLELPNYYGGLDASDDLPQALTVLLRTKLLYAMAHGLGYDLDVAGRPQPTHQPSADDSSESIELPSLQLNEASVEPPACTPKPATPLRHEPPRAGREDEEDYAFDDFEAQ</sequence>
<dbReference type="Gene3D" id="3.30.2410.10">
    <property type="entry name" value="Hect, E3 ligase catalytic domain"/>
    <property type="match status" value="1"/>
</dbReference>
<dbReference type="AlphaFoldDB" id="A0A1V9YEH2"/>
<feature type="region of interest" description="Disordered" evidence="7">
    <location>
        <begin position="263"/>
        <end position="445"/>
    </location>
</feature>
<comment type="caution">
    <text evidence="9">The sequence shown here is derived from an EMBL/GenBank/DDBJ whole genome shotgun (WGS) entry which is preliminary data.</text>
</comment>
<name>A0A1V9YEH2_ACHHY</name>
<dbReference type="Gene3D" id="3.90.1750.10">
    <property type="entry name" value="Hect, E3 ligase catalytic domains"/>
    <property type="match status" value="1"/>
</dbReference>
<dbReference type="PROSITE" id="PS50237">
    <property type="entry name" value="HECT"/>
    <property type="match status" value="1"/>
</dbReference>
<evidence type="ECO:0000313" key="10">
    <source>
        <dbReference type="Proteomes" id="UP000243579"/>
    </source>
</evidence>
<feature type="compositionally biased region" description="Basic and acidic residues" evidence="7">
    <location>
        <begin position="1"/>
        <end position="10"/>
    </location>
</feature>
<dbReference type="GO" id="GO:0061630">
    <property type="term" value="F:ubiquitin protein ligase activity"/>
    <property type="evidence" value="ECO:0007669"/>
    <property type="project" value="UniProtKB-EC"/>
</dbReference>
<feature type="compositionally biased region" description="Basic and acidic residues" evidence="7">
    <location>
        <begin position="1119"/>
        <end position="1128"/>
    </location>
</feature>
<dbReference type="SUPFAM" id="SSF56204">
    <property type="entry name" value="Hect, E3 ligase catalytic domain"/>
    <property type="match status" value="1"/>
</dbReference>
<feature type="compositionally biased region" description="Low complexity" evidence="7">
    <location>
        <begin position="45"/>
        <end position="56"/>
    </location>
</feature>
<dbReference type="PANTHER" id="PTHR11254">
    <property type="entry name" value="HECT DOMAIN UBIQUITIN-PROTEIN LIGASE"/>
    <property type="match status" value="1"/>
</dbReference>
<feature type="compositionally biased region" description="Acidic residues" evidence="7">
    <location>
        <begin position="400"/>
        <end position="413"/>
    </location>
</feature>
<dbReference type="InterPro" id="IPR035983">
    <property type="entry name" value="Hect_E3_ubiquitin_ligase"/>
</dbReference>
<protein>
    <recommendedName>
        <fullName evidence="3">HECT-type E3 ubiquitin transferase</fullName>
        <ecNumber evidence="3">2.3.2.26</ecNumber>
    </recommendedName>
</protein>
<dbReference type="SMART" id="SM00119">
    <property type="entry name" value="HECTc"/>
    <property type="match status" value="1"/>
</dbReference>
<evidence type="ECO:0000313" key="9">
    <source>
        <dbReference type="EMBL" id="OQR84110.1"/>
    </source>
</evidence>
<dbReference type="GO" id="GO:0005737">
    <property type="term" value="C:cytoplasm"/>
    <property type="evidence" value="ECO:0007669"/>
    <property type="project" value="TreeGrafter"/>
</dbReference>
<dbReference type="GO" id="GO:0006511">
    <property type="term" value="P:ubiquitin-dependent protein catabolic process"/>
    <property type="evidence" value="ECO:0007669"/>
    <property type="project" value="TreeGrafter"/>
</dbReference>
<feature type="active site" description="Glycyl thioester intermediate" evidence="6">
    <location>
        <position position="1030"/>
    </location>
</feature>
<comment type="catalytic activity">
    <reaction evidence="1">
        <text>S-ubiquitinyl-[E2 ubiquitin-conjugating enzyme]-L-cysteine + [acceptor protein]-L-lysine = [E2 ubiquitin-conjugating enzyme]-L-cysteine + N(6)-ubiquitinyl-[acceptor protein]-L-lysine.</text>
        <dbReference type="EC" id="2.3.2.26"/>
    </reaction>
</comment>
<keyword evidence="4" id="KW-0808">Transferase</keyword>
<feature type="region of interest" description="Disordered" evidence="7">
    <location>
        <begin position="1"/>
        <end position="100"/>
    </location>
</feature>
<evidence type="ECO:0000256" key="2">
    <source>
        <dbReference type="ARBA" id="ARBA00004906"/>
    </source>
</evidence>
<feature type="compositionally biased region" description="Basic and acidic residues" evidence="7">
    <location>
        <begin position="344"/>
        <end position="358"/>
    </location>
</feature>
<feature type="compositionally biased region" description="Acidic residues" evidence="7">
    <location>
        <begin position="1129"/>
        <end position="1142"/>
    </location>
</feature>
<gene>
    <name evidence="9" type="ORF">ACHHYP_13896</name>
</gene>
<evidence type="ECO:0000256" key="3">
    <source>
        <dbReference type="ARBA" id="ARBA00012485"/>
    </source>
</evidence>
<evidence type="ECO:0000256" key="1">
    <source>
        <dbReference type="ARBA" id="ARBA00000885"/>
    </source>
</evidence>
<evidence type="ECO:0000259" key="8">
    <source>
        <dbReference type="PROSITE" id="PS50237"/>
    </source>
</evidence>
<dbReference type="STRING" id="1202772.A0A1V9YEH2"/>
<evidence type="ECO:0000256" key="5">
    <source>
        <dbReference type="ARBA" id="ARBA00022786"/>
    </source>
</evidence>
<feature type="domain" description="HECT" evidence="8">
    <location>
        <begin position="903"/>
        <end position="1072"/>
    </location>
</feature>
<dbReference type="EC" id="2.3.2.26" evidence="3"/>